<proteinExistence type="predicted"/>
<protein>
    <submittedName>
        <fullName evidence="1">Uncharacterized protein</fullName>
    </submittedName>
</protein>
<reference evidence="2" key="1">
    <citation type="journal article" date="2019" name="Int. J. Syst. Evol. Microbiol.">
        <title>The Global Catalogue of Microorganisms (GCM) 10K type strain sequencing project: providing services to taxonomists for standard genome sequencing and annotation.</title>
        <authorList>
            <consortium name="The Broad Institute Genomics Platform"/>
            <consortium name="The Broad Institute Genome Sequencing Center for Infectious Disease"/>
            <person name="Wu L."/>
            <person name="Ma J."/>
        </authorList>
    </citation>
    <scope>NUCLEOTIDE SEQUENCE [LARGE SCALE GENOMIC DNA]</scope>
    <source>
        <strain evidence="2">JCM 17106</strain>
    </source>
</reference>
<comment type="caution">
    <text evidence="1">The sequence shown here is derived from an EMBL/GenBank/DDBJ whole genome shotgun (WGS) entry which is preliminary data.</text>
</comment>
<dbReference type="Proteomes" id="UP001500459">
    <property type="component" value="Unassembled WGS sequence"/>
</dbReference>
<dbReference type="EMBL" id="BAABCW010000004">
    <property type="protein sequence ID" value="GAA4114944.1"/>
    <property type="molecule type" value="Genomic_DNA"/>
</dbReference>
<accession>A0ABP7XFU7</accession>
<dbReference type="RefSeq" id="WP_344926081.1">
    <property type="nucleotide sequence ID" value="NZ_BAABCW010000004.1"/>
</dbReference>
<sequence length="126" mass="14757">MSTSQRFNFIPTVNKIDKYITVKIPKDSFFNKLSIDNIEYNKSSFLVVKKDTLEGYTLQNIVIANDTIKRATIGVLDKGMRTEIYIDSIFFKENSQFKGFRLYSGDKSYKKQLKKYKVDMIDLLKK</sequence>
<name>A0ABP7XFU7_9FLAO</name>
<gene>
    <name evidence="1" type="ORF">GCM10022393_14830</name>
</gene>
<evidence type="ECO:0000313" key="1">
    <source>
        <dbReference type="EMBL" id="GAA4114944.1"/>
    </source>
</evidence>
<evidence type="ECO:0000313" key="2">
    <source>
        <dbReference type="Proteomes" id="UP001500459"/>
    </source>
</evidence>
<organism evidence="1 2">
    <name type="scientific">Aquimarina addita</name>
    <dbReference type="NCBI Taxonomy" id="870485"/>
    <lineage>
        <taxon>Bacteria</taxon>
        <taxon>Pseudomonadati</taxon>
        <taxon>Bacteroidota</taxon>
        <taxon>Flavobacteriia</taxon>
        <taxon>Flavobacteriales</taxon>
        <taxon>Flavobacteriaceae</taxon>
        <taxon>Aquimarina</taxon>
    </lineage>
</organism>
<keyword evidence="2" id="KW-1185">Reference proteome</keyword>